<feature type="region of interest" description="Disordered" evidence="1">
    <location>
        <begin position="141"/>
        <end position="232"/>
    </location>
</feature>
<protein>
    <recommendedName>
        <fullName evidence="2">Chromosome segregation in meiosis protein 3 domain-containing protein</fullName>
    </recommendedName>
</protein>
<evidence type="ECO:0000259" key="2">
    <source>
        <dbReference type="Pfam" id="PF07962"/>
    </source>
</evidence>
<gene>
    <name evidence="3" type="ORF">C7M61_002514</name>
</gene>
<comment type="caution">
    <text evidence="3">The sequence shown here is derived from an EMBL/GenBank/DDBJ whole genome shotgun (WGS) entry which is preliminary data.</text>
</comment>
<evidence type="ECO:0000313" key="4">
    <source>
        <dbReference type="Proteomes" id="UP000241107"/>
    </source>
</evidence>
<keyword evidence="4" id="KW-1185">Reference proteome</keyword>
<feature type="compositionally biased region" description="Acidic residues" evidence="1">
    <location>
        <begin position="142"/>
        <end position="157"/>
    </location>
</feature>
<dbReference type="Pfam" id="PF07962">
    <property type="entry name" value="Swi3"/>
    <property type="match status" value="1"/>
</dbReference>
<dbReference type="GO" id="GO:0031297">
    <property type="term" value="P:replication fork processing"/>
    <property type="evidence" value="ECO:0007669"/>
    <property type="project" value="InterPro"/>
</dbReference>
<proteinExistence type="predicted"/>
<dbReference type="GeneID" id="36565903"/>
<dbReference type="EMBL" id="PYFQ01000005">
    <property type="protein sequence ID" value="PSK38580.1"/>
    <property type="molecule type" value="Genomic_DNA"/>
</dbReference>
<dbReference type="OrthoDB" id="437078at2759"/>
<feature type="compositionally biased region" description="Acidic residues" evidence="1">
    <location>
        <begin position="222"/>
        <end position="232"/>
    </location>
</feature>
<dbReference type="InterPro" id="IPR012923">
    <property type="entry name" value="Csm3"/>
</dbReference>
<evidence type="ECO:0000256" key="1">
    <source>
        <dbReference type="SAM" id="MobiDB-lite"/>
    </source>
</evidence>
<feature type="domain" description="Chromosome segregation in meiosis protein 3" evidence="2">
    <location>
        <begin position="24"/>
        <end position="129"/>
    </location>
</feature>
<organism evidence="3 4">
    <name type="scientific">Candidozyma pseudohaemuli</name>
    <dbReference type="NCBI Taxonomy" id="418784"/>
    <lineage>
        <taxon>Eukaryota</taxon>
        <taxon>Fungi</taxon>
        <taxon>Dikarya</taxon>
        <taxon>Ascomycota</taxon>
        <taxon>Saccharomycotina</taxon>
        <taxon>Pichiomycetes</taxon>
        <taxon>Metschnikowiaceae</taxon>
        <taxon>Candidozyma</taxon>
    </lineage>
</organism>
<dbReference type="RefSeq" id="XP_024713812.1">
    <property type="nucleotide sequence ID" value="XM_024857886.1"/>
</dbReference>
<dbReference type="STRING" id="418784.A0A2P7YRI9"/>
<dbReference type="Proteomes" id="UP000241107">
    <property type="component" value="Unassembled WGS sequence"/>
</dbReference>
<dbReference type="VEuPathDB" id="FungiDB:C7M61_002514"/>
<name>A0A2P7YRI9_9ASCO</name>
<sequence length="248" mass="28531">MEAQEDSLGLDKPMKLGRVSKIPKITDELMFNPTRGLPMITKNYKKLSRTIKRNDKKLQEKLKTEKSKLAAKRAKVEAECDNLGTVIQFYQFWAHGFFPRANFNDCIRMIRTYKSARIKEYRRSLLDNELRKLKIEKGIIVEGEDEPEPPTELDNDDLYTGPEPTAPTENNNLDLEEDDGDWGFMNVNNSDSNGLFVGDNDNDLEAERPSNPIQESLAKDPFDEEFPPEEDLEDDYEAELAAMREMGM</sequence>
<reference evidence="3 4" key="1">
    <citation type="submission" date="2018-03" db="EMBL/GenBank/DDBJ databases">
        <title>Candida pseudohaemulonii genome assembly and annotation.</title>
        <authorList>
            <person name="Munoz J.F."/>
            <person name="Gade L.G."/>
            <person name="Chow N.A."/>
            <person name="Litvintseva A.P."/>
            <person name="Loparev V.N."/>
            <person name="Cuomo C.A."/>
        </authorList>
    </citation>
    <scope>NUCLEOTIDE SEQUENCE [LARGE SCALE GENOMIC DNA]</scope>
    <source>
        <strain evidence="3 4">B12108</strain>
    </source>
</reference>
<dbReference type="GO" id="GO:0006974">
    <property type="term" value="P:DNA damage response"/>
    <property type="evidence" value="ECO:0007669"/>
    <property type="project" value="InterPro"/>
</dbReference>
<evidence type="ECO:0000313" key="3">
    <source>
        <dbReference type="EMBL" id="PSK38580.1"/>
    </source>
</evidence>
<dbReference type="GO" id="GO:0005634">
    <property type="term" value="C:nucleus"/>
    <property type="evidence" value="ECO:0007669"/>
    <property type="project" value="InterPro"/>
</dbReference>
<dbReference type="AlphaFoldDB" id="A0A2P7YRI9"/>
<accession>A0A2P7YRI9</accession>